<sequence length="220" mass="23657">MVTDSALDQDAVEVDRGHGGLRRCIVTRSHAAPETMLRFVVSPDGILTPDLSARLPGRGIWLSARRDVLETARTRHMFSKAARQAVQVPDDLDAVIRAGLEQRVIESVTLARRAGQALCGFTKCREWIVARKVGAVIQSFGASPDELARLLSGARELPVATIPAGMLAKAFGREHAVYGVVARGALARRLLIEHERFLGLAEGPVPGAPDMRAGVEQAGK</sequence>
<name>A0AA35XW84_9PROT</name>
<comment type="caution">
    <text evidence="2">The sequence shown here is derived from an EMBL/GenBank/DDBJ whole genome shotgun (WGS) entry which is preliminary data.</text>
</comment>
<dbReference type="RefSeq" id="WP_289841237.1">
    <property type="nucleotide sequence ID" value="NZ_CATKSH010000007.1"/>
</dbReference>
<proteinExistence type="predicted"/>
<dbReference type="PANTHER" id="PTHR34215">
    <property type="entry name" value="BLL0784 PROTEIN"/>
    <property type="match status" value="1"/>
</dbReference>
<dbReference type="Pfam" id="PF04296">
    <property type="entry name" value="YlxR"/>
    <property type="match status" value="1"/>
</dbReference>
<dbReference type="Gene3D" id="3.30.1230.10">
    <property type="entry name" value="YlxR-like"/>
    <property type="match status" value="1"/>
</dbReference>
<dbReference type="InterPro" id="IPR037465">
    <property type="entry name" value="YlxR"/>
</dbReference>
<reference evidence="2" key="1">
    <citation type="submission" date="2023-03" db="EMBL/GenBank/DDBJ databases">
        <authorList>
            <person name="Cleenwerck I."/>
        </authorList>
    </citation>
    <scope>NUCLEOTIDE SEQUENCE</scope>
    <source>
        <strain evidence="2">LMG 32879</strain>
    </source>
</reference>
<dbReference type="InterPro" id="IPR035931">
    <property type="entry name" value="YlxR-like_sf"/>
</dbReference>
<accession>A0AA35XW84</accession>
<dbReference type="NCBIfam" id="NF006622">
    <property type="entry name" value="PRK09190.1"/>
    <property type="match status" value="1"/>
</dbReference>
<dbReference type="AlphaFoldDB" id="A0AA35XW84"/>
<organism evidence="2 3">
    <name type="scientific">Brytella acorum</name>
    <dbReference type="NCBI Taxonomy" id="2959299"/>
    <lineage>
        <taxon>Bacteria</taxon>
        <taxon>Pseudomonadati</taxon>
        <taxon>Pseudomonadota</taxon>
        <taxon>Alphaproteobacteria</taxon>
        <taxon>Acetobacterales</taxon>
        <taxon>Acetobacteraceae</taxon>
        <taxon>Brytella</taxon>
    </lineage>
</organism>
<evidence type="ECO:0000313" key="2">
    <source>
        <dbReference type="EMBL" id="CAI9120569.1"/>
    </source>
</evidence>
<dbReference type="EMBL" id="CATKSH010000007">
    <property type="protein sequence ID" value="CAI9120569.1"/>
    <property type="molecule type" value="Genomic_DNA"/>
</dbReference>
<evidence type="ECO:0000259" key="1">
    <source>
        <dbReference type="Pfam" id="PF04296"/>
    </source>
</evidence>
<keyword evidence="3" id="KW-1185">Reference proteome</keyword>
<protein>
    <submittedName>
        <fullName evidence="2">RNA-binding protein</fullName>
    </submittedName>
</protein>
<dbReference type="InterPro" id="IPR029064">
    <property type="entry name" value="Ribosomal_eL30-like_sf"/>
</dbReference>
<gene>
    <name evidence="2" type="ORF">LMG32879_001402</name>
</gene>
<dbReference type="InterPro" id="IPR007393">
    <property type="entry name" value="YlxR_dom"/>
</dbReference>
<feature type="domain" description="YlxR" evidence="1">
    <location>
        <begin position="22"/>
        <end position="92"/>
    </location>
</feature>
<dbReference type="Gene3D" id="3.30.1330.30">
    <property type="match status" value="1"/>
</dbReference>
<dbReference type="PANTHER" id="PTHR34215:SF1">
    <property type="entry name" value="YLXR DOMAIN-CONTAINING PROTEIN"/>
    <property type="match status" value="1"/>
</dbReference>
<dbReference type="Proteomes" id="UP001176960">
    <property type="component" value="Unassembled WGS sequence"/>
</dbReference>
<dbReference type="SUPFAM" id="SSF64376">
    <property type="entry name" value="YlxR-like"/>
    <property type="match status" value="1"/>
</dbReference>
<evidence type="ECO:0000313" key="3">
    <source>
        <dbReference type="Proteomes" id="UP001176960"/>
    </source>
</evidence>
<dbReference type="SUPFAM" id="SSF55315">
    <property type="entry name" value="L30e-like"/>
    <property type="match status" value="1"/>
</dbReference>